<accession>A0AAI9TZL8</accession>
<reference evidence="1" key="1">
    <citation type="submission" date="2016-11" db="EMBL/GenBank/DDBJ databases">
        <title>The genome sequence of Colletotrichum cuscutae.</title>
        <authorList>
            <person name="Baroncelli R."/>
        </authorList>
    </citation>
    <scope>NUCLEOTIDE SEQUENCE</scope>
    <source>
        <strain evidence="1">IMI 304802</strain>
    </source>
</reference>
<dbReference type="Proteomes" id="UP001239213">
    <property type="component" value="Unassembled WGS sequence"/>
</dbReference>
<sequence length="41" mass="4938">KRFSKIISFNNTNNTNYFKLLFSFFKNTIFGLINNKRLEGF</sequence>
<dbReference type="EMBL" id="MPDP01000315">
    <property type="protein sequence ID" value="KAK1446879.1"/>
    <property type="molecule type" value="Genomic_DNA"/>
</dbReference>
<keyword evidence="2" id="KW-1185">Reference proteome</keyword>
<proteinExistence type="predicted"/>
<gene>
    <name evidence="1" type="ORF">CCUS01_02438</name>
</gene>
<evidence type="ECO:0000313" key="1">
    <source>
        <dbReference type="EMBL" id="KAK1446879.1"/>
    </source>
</evidence>
<organism evidence="1 2">
    <name type="scientific">Colletotrichum cuscutae</name>
    <dbReference type="NCBI Taxonomy" id="1209917"/>
    <lineage>
        <taxon>Eukaryota</taxon>
        <taxon>Fungi</taxon>
        <taxon>Dikarya</taxon>
        <taxon>Ascomycota</taxon>
        <taxon>Pezizomycotina</taxon>
        <taxon>Sordariomycetes</taxon>
        <taxon>Hypocreomycetidae</taxon>
        <taxon>Glomerellales</taxon>
        <taxon>Glomerellaceae</taxon>
        <taxon>Colletotrichum</taxon>
        <taxon>Colletotrichum acutatum species complex</taxon>
    </lineage>
</organism>
<comment type="caution">
    <text evidence="1">The sequence shown here is derived from an EMBL/GenBank/DDBJ whole genome shotgun (WGS) entry which is preliminary data.</text>
</comment>
<protein>
    <submittedName>
        <fullName evidence="1">Uncharacterized protein</fullName>
    </submittedName>
</protein>
<name>A0AAI9TZL8_9PEZI</name>
<dbReference type="AlphaFoldDB" id="A0AAI9TZL8"/>
<feature type="non-terminal residue" evidence="1">
    <location>
        <position position="1"/>
    </location>
</feature>
<evidence type="ECO:0000313" key="2">
    <source>
        <dbReference type="Proteomes" id="UP001239213"/>
    </source>
</evidence>